<name>A0A2M9Q276_9BACI</name>
<dbReference type="EMBL" id="PHQY01000657">
    <property type="protein sequence ID" value="PJO42166.1"/>
    <property type="molecule type" value="Genomic_DNA"/>
</dbReference>
<gene>
    <name evidence="1" type="ORF">CWD94_18965</name>
</gene>
<evidence type="ECO:0000313" key="2">
    <source>
        <dbReference type="Proteomes" id="UP000232101"/>
    </source>
</evidence>
<evidence type="ECO:0008006" key="3">
    <source>
        <dbReference type="Google" id="ProtNLM"/>
    </source>
</evidence>
<proteinExistence type="predicted"/>
<dbReference type="AlphaFoldDB" id="A0A2M9Q276"/>
<dbReference type="SUPFAM" id="SSF55486">
    <property type="entry name" value="Metalloproteases ('zincins'), catalytic domain"/>
    <property type="match status" value="1"/>
</dbReference>
<dbReference type="Proteomes" id="UP000232101">
    <property type="component" value="Unassembled WGS sequence"/>
</dbReference>
<reference evidence="1 2" key="1">
    <citation type="submission" date="2017-11" db="EMBL/GenBank/DDBJ databases">
        <title>Bacterial isolate from king chilli rhizosphere.</title>
        <authorList>
            <person name="Takhelmayum P."/>
            <person name="Sarangthem I."/>
        </authorList>
    </citation>
    <scope>NUCLEOTIDE SEQUENCE [LARGE SCALE GENOMIC DNA]</scope>
    <source>
        <strain evidence="2">t26</strain>
    </source>
</reference>
<protein>
    <recommendedName>
        <fullName evidence="3">Peptidase M3A/M3B catalytic domain-containing protein</fullName>
    </recommendedName>
</protein>
<organism evidence="1 2">
    <name type="scientific">Lysinibacillus xylanilyticus</name>
    <dbReference type="NCBI Taxonomy" id="582475"/>
    <lineage>
        <taxon>Bacteria</taxon>
        <taxon>Bacillati</taxon>
        <taxon>Bacillota</taxon>
        <taxon>Bacilli</taxon>
        <taxon>Bacillales</taxon>
        <taxon>Bacillaceae</taxon>
        <taxon>Lysinibacillus</taxon>
    </lineage>
</organism>
<accession>A0A2M9Q276</accession>
<dbReference type="Gene3D" id="1.10.1370.30">
    <property type="match status" value="1"/>
</dbReference>
<evidence type="ECO:0000313" key="1">
    <source>
        <dbReference type="EMBL" id="PJO42166.1"/>
    </source>
</evidence>
<dbReference type="RefSeq" id="WP_100544416.1">
    <property type="nucleotide sequence ID" value="NZ_PHQY01000657.1"/>
</dbReference>
<comment type="caution">
    <text evidence="1">The sequence shown here is derived from an EMBL/GenBank/DDBJ whole genome shotgun (WGS) entry which is preliminary data.</text>
</comment>
<sequence>MLLESEYGYLYEEVENINYLLSLNMELPAEYIEDVSRTISTFNKLSENNDFTDKISLNNMKEGEYRYLIDEQGNSLIDIYNKKIKEVTLDVEYINSLYNKMILKRNEYIQQQLYKDYFTYYKEKNDNNLLDKLFNSKVNQVIPNYIKELKLFYNKYEINDNDILHPFKLNNIRINNQKYKVNFKEDVLENIKIMDSDFGKYLERIYNEGFIIIRESNLQEGFFIELPYTKKGFVYLGCIGDIDDYFNTIHEIGHLYHQYITSNVEYKNQCNSLEIKEFVAHSFEALFVRQFTSEKVKQIYEIQQISSVLWNVVLFEFQKIIYRNFDDYVCLEEKEHIFVNLIKKYTHSYLDNTNKYDILLGSTWMYESMLFETPFYNCEYIYAQINAVDILNDHQGSLEELKNNFKNGKNINIKSLEQVIKHE</sequence>